<name>A0A1B8HL12_9GAMM</name>
<dbReference type="Pfam" id="PF18668">
    <property type="entry name" value="Tail_spike_N"/>
    <property type="match status" value="1"/>
</dbReference>
<feature type="domain" description="Tail spike TSP1/Gp66 N-terminal" evidence="1">
    <location>
        <begin position="78"/>
        <end position="119"/>
    </location>
</feature>
<proteinExistence type="predicted"/>
<dbReference type="EMBL" id="LZEY01000017">
    <property type="protein sequence ID" value="OBU09890.1"/>
    <property type="molecule type" value="Genomic_DNA"/>
</dbReference>
<accession>A0A1B8HL12</accession>
<dbReference type="AlphaFoldDB" id="A0A1B8HL12"/>
<gene>
    <name evidence="2" type="ORF">AYY18_18950</name>
</gene>
<dbReference type="RefSeq" id="WP_067401912.1">
    <property type="nucleotide sequence ID" value="NZ_LZEY01000017.1"/>
</dbReference>
<protein>
    <recommendedName>
        <fullName evidence="1">Tail spike TSP1/Gp66 N-terminal domain-containing protein</fullName>
    </recommendedName>
</protein>
<organism evidence="2 3">
    <name type="scientific">Morganella psychrotolerans</name>
    <dbReference type="NCBI Taxonomy" id="368603"/>
    <lineage>
        <taxon>Bacteria</taxon>
        <taxon>Pseudomonadati</taxon>
        <taxon>Pseudomonadota</taxon>
        <taxon>Gammaproteobacteria</taxon>
        <taxon>Enterobacterales</taxon>
        <taxon>Morganellaceae</taxon>
        <taxon>Morganella</taxon>
    </lineage>
</organism>
<sequence>MATIPTQNAVPSEAPRDLKFNSGKIDEFVTSKAREYFDRFGKSHLTIEGMKWMVEQVIETFKVDMNQAIIAAGYIPMDSFRKGAEITKRNEILRDETTGEYYRWDGDLPKLVPAGSTAETAKAR</sequence>
<evidence type="ECO:0000313" key="2">
    <source>
        <dbReference type="EMBL" id="OBU09890.1"/>
    </source>
</evidence>
<dbReference type="Gene3D" id="2.10.10.80">
    <property type="match status" value="1"/>
</dbReference>
<reference evidence="3" key="1">
    <citation type="submission" date="2016-06" db="EMBL/GenBank/DDBJ databases">
        <authorList>
            <person name="Butler K."/>
        </authorList>
    </citation>
    <scope>NUCLEOTIDE SEQUENCE [LARGE SCALE GENOMIC DNA]</scope>
    <source>
        <strain evidence="3">GCSL-Mp20</strain>
    </source>
</reference>
<dbReference type="OrthoDB" id="6615244at2"/>
<dbReference type="InterPro" id="IPR040775">
    <property type="entry name" value="Tail_spike_N"/>
</dbReference>
<evidence type="ECO:0000259" key="1">
    <source>
        <dbReference type="Pfam" id="PF18668"/>
    </source>
</evidence>
<dbReference type="Proteomes" id="UP000092377">
    <property type="component" value="Unassembled WGS sequence"/>
</dbReference>
<keyword evidence="3" id="KW-1185">Reference proteome</keyword>
<comment type="caution">
    <text evidence="2">The sequence shown here is derived from an EMBL/GenBank/DDBJ whole genome shotgun (WGS) entry which is preliminary data.</text>
</comment>
<evidence type="ECO:0000313" key="3">
    <source>
        <dbReference type="Proteomes" id="UP000092377"/>
    </source>
</evidence>